<organism evidence="1 2">
    <name type="scientific">Citrus unshiu</name>
    <name type="common">Satsuma mandarin</name>
    <name type="synonym">Citrus nobilis var. unshiu</name>
    <dbReference type="NCBI Taxonomy" id="55188"/>
    <lineage>
        <taxon>Eukaryota</taxon>
        <taxon>Viridiplantae</taxon>
        <taxon>Streptophyta</taxon>
        <taxon>Embryophyta</taxon>
        <taxon>Tracheophyta</taxon>
        <taxon>Spermatophyta</taxon>
        <taxon>Magnoliopsida</taxon>
        <taxon>eudicotyledons</taxon>
        <taxon>Gunneridae</taxon>
        <taxon>Pentapetalae</taxon>
        <taxon>rosids</taxon>
        <taxon>malvids</taxon>
        <taxon>Sapindales</taxon>
        <taxon>Rutaceae</taxon>
        <taxon>Aurantioideae</taxon>
        <taxon>Citrus</taxon>
    </lineage>
</organism>
<evidence type="ECO:0000313" key="1">
    <source>
        <dbReference type="EMBL" id="GAY34022.1"/>
    </source>
</evidence>
<keyword evidence="2" id="KW-1185">Reference proteome</keyword>
<gene>
    <name evidence="1" type="ORF">CUMW_282360</name>
</gene>
<dbReference type="Proteomes" id="UP000236630">
    <property type="component" value="Unassembled WGS sequence"/>
</dbReference>
<accession>A0A2H5N1R6</accession>
<protein>
    <submittedName>
        <fullName evidence="1">Uncharacterized protein</fullName>
    </submittedName>
</protein>
<sequence length="87" mass="9877">MSLNQMNSEKCARPKGNFLSGLYGCTDLTKEKTLGESINYPCQRLNRGKEVVWIQERACPKLVHCFSSSSTELGYSDKACYLIYICR</sequence>
<comment type="caution">
    <text evidence="1">The sequence shown here is derived from an EMBL/GenBank/DDBJ whole genome shotgun (WGS) entry which is preliminary data.</text>
</comment>
<evidence type="ECO:0000313" key="2">
    <source>
        <dbReference type="Proteomes" id="UP000236630"/>
    </source>
</evidence>
<dbReference type="AlphaFoldDB" id="A0A2H5N1R6"/>
<reference evidence="1 2" key="1">
    <citation type="journal article" date="2017" name="Front. Genet.">
        <title>Draft sequencing of the heterozygous diploid genome of Satsuma (Citrus unshiu Marc.) using a hybrid assembly approach.</title>
        <authorList>
            <person name="Shimizu T."/>
            <person name="Tanizawa Y."/>
            <person name="Mochizuki T."/>
            <person name="Nagasaki H."/>
            <person name="Yoshioka T."/>
            <person name="Toyoda A."/>
            <person name="Fujiyama A."/>
            <person name="Kaminuma E."/>
            <person name="Nakamura Y."/>
        </authorList>
    </citation>
    <scope>NUCLEOTIDE SEQUENCE [LARGE SCALE GENOMIC DNA]</scope>
    <source>
        <strain evidence="2">cv. Miyagawa wase</strain>
    </source>
</reference>
<dbReference type="EMBL" id="BDQV01003180">
    <property type="protein sequence ID" value="GAY34022.1"/>
    <property type="molecule type" value="Genomic_DNA"/>
</dbReference>
<proteinExistence type="predicted"/>
<name>A0A2H5N1R6_CITUN</name>